<dbReference type="AlphaFoldDB" id="A0A6C0EDG1"/>
<accession>A0A6C0EDG1</accession>
<dbReference type="PROSITE" id="PS51670">
    <property type="entry name" value="SHKT"/>
    <property type="match status" value="1"/>
</dbReference>
<name>A0A6C0EDG1_9ZZZZ</name>
<reference evidence="2" key="1">
    <citation type="journal article" date="2020" name="Nature">
        <title>Giant virus diversity and host interactions through global metagenomics.</title>
        <authorList>
            <person name="Schulz F."/>
            <person name="Roux S."/>
            <person name="Paez-Espino D."/>
            <person name="Jungbluth S."/>
            <person name="Walsh D.A."/>
            <person name="Denef V.J."/>
            <person name="McMahon K.D."/>
            <person name="Konstantinidis K.T."/>
            <person name="Eloe-Fadrosh E.A."/>
            <person name="Kyrpides N.C."/>
            <person name="Woyke T."/>
        </authorList>
    </citation>
    <scope>NUCLEOTIDE SEQUENCE</scope>
    <source>
        <strain evidence="2">GVMAG-M-3300023179-2</strain>
    </source>
</reference>
<proteinExistence type="predicted"/>
<protein>
    <recommendedName>
        <fullName evidence="1">ShKT domain-containing protein</fullName>
    </recommendedName>
</protein>
<feature type="domain" description="ShKT" evidence="1">
    <location>
        <begin position="23"/>
        <end position="61"/>
    </location>
</feature>
<evidence type="ECO:0000313" key="2">
    <source>
        <dbReference type="EMBL" id="QHT27144.1"/>
    </source>
</evidence>
<dbReference type="EMBL" id="MN739812">
    <property type="protein sequence ID" value="QHT27144.1"/>
    <property type="molecule type" value="Genomic_DNA"/>
</dbReference>
<organism evidence="2">
    <name type="scientific">viral metagenome</name>
    <dbReference type="NCBI Taxonomy" id="1070528"/>
    <lineage>
        <taxon>unclassified sequences</taxon>
        <taxon>metagenomes</taxon>
        <taxon>organismal metagenomes</taxon>
    </lineage>
</organism>
<dbReference type="InterPro" id="IPR003582">
    <property type="entry name" value="ShKT_dom"/>
</dbReference>
<evidence type="ECO:0000259" key="1">
    <source>
        <dbReference type="PROSITE" id="PS51670"/>
    </source>
</evidence>
<sequence length="109" mass="12538">MSYNIFGEYTINEHMSNTDSTDCVDNPYFQCPRFANTYYRCYDDSYNKYKKCCATCKTMSCVDSDVNCQALVEAGKCNSNNHEEKENTWNKCCSSCNLISNQNPVYSNT</sequence>